<evidence type="ECO:0000313" key="3">
    <source>
        <dbReference type="Proteomes" id="UP000011750"/>
    </source>
</evidence>
<feature type="domain" description="Zinc-ribbon 15" evidence="1">
    <location>
        <begin position="62"/>
        <end position="132"/>
    </location>
</feature>
<dbReference type="eggNOG" id="ENOG502S1AP">
    <property type="taxonomic scope" value="Eukaryota"/>
</dbReference>
<sequence>MDNNNWRPSILNGESAAMNNGEWRNQLPPDSRQKIANKMMFFFFAGGLGQQVRQVLKSGAGKCIRCGSEADLVDYDKVLKLFFVPVWRWPGKDQVLHCRDCDLFFPPPISLATCRFCDRVVEPEFRFCPFCGSSL</sequence>
<accession>M4EBE8</accession>
<dbReference type="Proteomes" id="UP000011750">
    <property type="component" value="Chromosome A06"/>
</dbReference>
<dbReference type="STRING" id="51351.M4EBE8"/>
<protein>
    <recommendedName>
        <fullName evidence="1">Zinc-ribbon 15 domain-containing protein</fullName>
    </recommendedName>
</protein>
<name>M4EBE8_BRACM</name>
<dbReference type="HOGENOM" id="CLU_156123_0_0_1"/>
<dbReference type="InterPro" id="IPR053281">
    <property type="entry name" value="Double_zinc_ribbon"/>
</dbReference>
<keyword evidence="3" id="KW-1185">Reference proteome</keyword>
<dbReference type="PANTHER" id="PTHR36718:SF1">
    <property type="entry name" value="DOUBLE ZINC RIBBON PROTEIN MJ0416"/>
    <property type="match status" value="1"/>
</dbReference>
<dbReference type="InterPro" id="IPR031493">
    <property type="entry name" value="Zinc_ribbon_15"/>
</dbReference>
<reference evidence="2 3" key="1">
    <citation type="journal article" date="2011" name="Nat. Genet.">
        <title>The genome of the mesopolyploid crop species Brassica rapa.</title>
        <authorList>
            <consortium name="Brassica rapa Genome Sequencing Project Consortium"/>
            <person name="Wang X."/>
            <person name="Wang H."/>
            <person name="Wang J."/>
            <person name="Sun R."/>
            <person name="Wu J."/>
            <person name="Liu S."/>
            <person name="Bai Y."/>
            <person name="Mun J.H."/>
            <person name="Bancroft I."/>
            <person name="Cheng F."/>
            <person name="Huang S."/>
            <person name="Li X."/>
            <person name="Hua W."/>
            <person name="Wang J."/>
            <person name="Wang X."/>
            <person name="Freeling M."/>
            <person name="Pires J.C."/>
            <person name="Paterson A.H."/>
            <person name="Chalhoub B."/>
            <person name="Wang B."/>
            <person name="Hayward A."/>
            <person name="Sharpe A.G."/>
            <person name="Park B.S."/>
            <person name="Weisshaar B."/>
            <person name="Liu B."/>
            <person name="Li B."/>
            <person name="Liu B."/>
            <person name="Tong C."/>
            <person name="Song C."/>
            <person name="Duran C."/>
            <person name="Peng C."/>
            <person name="Geng C."/>
            <person name="Koh C."/>
            <person name="Lin C."/>
            <person name="Edwards D."/>
            <person name="Mu D."/>
            <person name="Shen D."/>
            <person name="Soumpourou E."/>
            <person name="Li F."/>
            <person name="Fraser F."/>
            <person name="Conant G."/>
            <person name="Lassalle G."/>
            <person name="King G.J."/>
            <person name="Bonnema G."/>
            <person name="Tang H."/>
            <person name="Wang H."/>
            <person name="Belcram H."/>
            <person name="Zhou H."/>
            <person name="Hirakawa H."/>
            <person name="Abe H."/>
            <person name="Guo H."/>
            <person name="Wang H."/>
            <person name="Jin H."/>
            <person name="Parkin I.A."/>
            <person name="Batley J."/>
            <person name="Kim J.S."/>
            <person name="Just J."/>
            <person name="Li J."/>
            <person name="Xu J."/>
            <person name="Deng J."/>
            <person name="Kim J.A."/>
            <person name="Li J."/>
            <person name="Yu J."/>
            <person name="Meng J."/>
            <person name="Wang J."/>
            <person name="Min J."/>
            <person name="Poulain J."/>
            <person name="Wang J."/>
            <person name="Hatakeyama K."/>
            <person name="Wu K."/>
            <person name="Wang L."/>
            <person name="Fang L."/>
            <person name="Trick M."/>
            <person name="Links M.G."/>
            <person name="Zhao M."/>
            <person name="Jin M."/>
            <person name="Ramchiary N."/>
            <person name="Drou N."/>
            <person name="Berkman P.J."/>
            <person name="Cai Q."/>
            <person name="Huang Q."/>
            <person name="Li R."/>
            <person name="Tabata S."/>
            <person name="Cheng S."/>
            <person name="Zhang S."/>
            <person name="Zhang S."/>
            <person name="Huang S."/>
            <person name="Sato S."/>
            <person name="Sun S."/>
            <person name="Kwon S.J."/>
            <person name="Choi S.R."/>
            <person name="Lee T.H."/>
            <person name="Fan W."/>
            <person name="Zhao X."/>
            <person name="Tan X."/>
            <person name="Xu X."/>
            <person name="Wang Y."/>
            <person name="Qiu Y."/>
            <person name="Yin Y."/>
            <person name="Li Y."/>
            <person name="Du Y."/>
            <person name="Liao Y."/>
            <person name="Lim Y."/>
            <person name="Narusaka Y."/>
            <person name="Wang Y."/>
            <person name="Wang Z."/>
            <person name="Li Z."/>
            <person name="Wang Z."/>
            <person name="Xiong Z."/>
            <person name="Zhang Z."/>
        </authorList>
    </citation>
    <scope>NUCLEOTIDE SEQUENCE [LARGE SCALE GENOMIC DNA]</scope>
    <source>
        <strain evidence="2 3">cv. Chiifu-401-42</strain>
    </source>
</reference>
<dbReference type="AlphaFoldDB" id="M4EBE8"/>
<reference evidence="2 3" key="2">
    <citation type="journal article" date="2018" name="Hortic Res">
        <title>Improved Brassica rapa reference genome by single-molecule sequencing and chromosome conformation capture technologies.</title>
        <authorList>
            <person name="Zhang L."/>
            <person name="Cai X."/>
            <person name="Wu J."/>
            <person name="Liu M."/>
            <person name="Grob S."/>
            <person name="Cheng F."/>
            <person name="Liang J."/>
            <person name="Cai C."/>
            <person name="Liu Z."/>
            <person name="Liu B."/>
            <person name="Wang F."/>
            <person name="Li S."/>
            <person name="Liu F."/>
            <person name="Li X."/>
            <person name="Cheng L."/>
            <person name="Yang W."/>
            <person name="Li M.H."/>
            <person name="Grossniklaus U."/>
            <person name="Zheng H."/>
            <person name="Wang X."/>
        </authorList>
    </citation>
    <scope>NUCLEOTIDE SEQUENCE [LARGE SCALE GENOMIC DNA]</scope>
    <source>
        <strain evidence="2 3">cv. Chiifu-401-42</strain>
    </source>
</reference>
<dbReference type="EnsemblPlants" id="Bra026107.1">
    <property type="protein sequence ID" value="Bra026107.1-P"/>
    <property type="gene ID" value="Bra026107"/>
</dbReference>
<evidence type="ECO:0000313" key="2">
    <source>
        <dbReference type="EnsemblPlants" id="Bra026107.1-P"/>
    </source>
</evidence>
<dbReference type="InParanoid" id="M4EBE8"/>
<proteinExistence type="predicted"/>
<dbReference type="Gramene" id="Bra026107.1">
    <property type="protein sequence ID" value="Bra026107.1-P"/>
    <property type="gene ID" value="Bra026107"/>
</dbReference>
<dbReference type="PANTHER" id="PTHR36718">
    <property type="entry name" value="OS05G0435400 PROTEIN"/>
    <property type="match status" value="1"/>
</dbReference>
<dbReference type="OMA" id="LMHCNNC"/>
<reference evidence="2" key="3">
    <citation type="submission" date="2023-03" db="UniProtKB">
        <authorList>
            <consortium name="EnsemblPlants"/>
        </authorList>
    </citation>
    <scope>IDENTIFICATION</scope>
    <source>
        <strain evidence="2">cv. Chiifu-401-42</strain>
    </source>
</reference>
<organism evidence="2 3">
    <name type="scientific">Brassica campestris</name>
    <name type="common">Field mustard</name>
    <dbReference type="NCBI Taxonomy" id="3711"/>
    <lineage>
        <taxon>Eukaryota</taxon>
        <taxon>Viridiplantae</taxon>
        <taxon>Streptophyta</taxon>
        <taxon>Embryophyta</taxon>
        <taxon>Tracheophyta</taxon>
        <taxon>Spermatophyta</taxon>
        <taxon>Magnoliopsida</taxon>
        <taxon>eudicotyledons</taxon>
        <taxon>Gunneridae</taxon>
        <taxon>Pentapetalae</taxon>
        <taxon>rosids</taxon>
        <taxon>malvids</taxon>
        <taxon>Brassicales</taxon>
        <taxon>Brassicaceae</taxon>
        <taxon>Brassiceae</taxon>
        <taxon>Brassica</taxon>
    </lineage>
</organism>
<evidence type="ECO:0000259" key="1">
    <source>
        <dbReference type="Pfam" id="PF17032"/>
    </source>
</evidence>
<dbReference type="Pfam" id="PF17032">
    <property type="entry name" value="Zn_ribbon_15"/>
    <property type="match status" value="1"/>
</dbReference>